<name>A0A166U0E1_9AGAM</name>
<dbReference type="EMBL" id="KV417490">
    <property type="protein sequence ID" value="KZP31182.1"/>
    <property type="molecule type" value="Genomic_DNA"/>
</dbReference>
<keyword evidence="2" id="KW-0812">Transmembrane</keyword>
<feature type="region of interest" description="Disordered" evidence="1">
    <location>
        <begin position="50"/>
        <end position="69"/>
    </location>
</feature>
<gene>
    <name evidence="3" type="ORF">FIBSPDRAFT_945218</name>
</gene>
<keyword evidence="2" id="KW-0472">Membrane</keyword>
<accession>A0A166U0E1</accession>
<keyword evidence="2" id="KW-1133">Transmembrane helix</keyword>
<feature type="transmembrane region" description="Helical" evidence="2">
    <location>
        <begin position="91"/>
        <end position="116"/>
    </location>
</feature>
<evidence type="ECO:0000256" key="1">
    <source>
        <dbReference type="SAM" id="MobiDB-lite"/>
    </source>
</evidence>
<protein>
    <recommendedName>
        <fullName evidence="5">Adhesin domain-containing protein</fullName>
    </recommendedName>
</protein>
<evidence type="ECO:0000256" key="2">
    <source>
        <dbReference type="SAM" id="Phobius"/>
    </source>
</evidence>
<dbReference type="OrthoDB" id="2991206at2759"/>
<evidence type="ECO:0000313" key="4">
    <source>
        <dbReference type="Proteomes" id="UP000076532"/>
    </source>
</evidence>
<dbReference type="Proteomes" id="UP000076532">
    <property type="component" value="Unassembled WGS sequence"/>
</dbReference>
<dbReference type="AlphaFoldDB" id="A0A166U0E1"/>
<reference evidence="3 4" key="1">
    <citation type="journal article" date="2016" name="Mol. Biol. Evol.">
        <title>Comparative Genomics of Early-Diverging Mushroom-Forming Fungi Provides Insights into the Origins of Lignocellulose Decay Capabilities.</title>
        <authorList>
            <person name="Nagy L.G."/>
            <person name="Riley R."/>
            <person name="Tritt A."/>
            <person name="Adam C."/>
            <person name="Daum C."/>
            <person name="Floudas D."/>
            <person name="Sun H."/>
            <person name="Yadav J.S."/>
            <person name="Pangilinan J."/>
            <person name="Larsson K.H."/>
            <person name="Matsuura K."/>
            <person name="Barry K."/>
            <person name="Labutti K."/>
            <person name="Kuo R."/>
            <person name="Ohm R.A."/>
            <person name="Bhattacharya S.S."/>
            <person name="Shirouzu T."/>
            <person name="Yoshinaga Y."/>
            <person name="Martin F.M."/>
            <person name="Grigoriev I.V."/>
            <person name="Hibbett D.S."/>
        </authorList>
    </citation>
    <scope>NUCLEOTIDE SEQUENCE [LARGE SCALE GENOMIC DNA]</scope>
    <source>
        <strain evidence="3 4">CBS 109695</strain>
    </source>
</reference>
<evidence type="ECO:0000313" key="3">
    <source>
        <dbReference type="EMBL" id="KZP31182.1"/>
    </source>
</evidence>
<keyword evidence="4" id="KW-1185">Reference proteome</keyword>
<sequence length="454" mass="48330">MPAFRRNQPANSTGTVGSQLTFFGLVGIVMTALKLKDRWDDYRQLPNDEEGAVRLPASPNTAPRDITGGDDDVSMIDTQIARPKRVKKRGCCMCCGMDCTIFWKAIGIVLLLFTIWNALKLAKWFMTPTPTGLEELPSFGTSLGCSSASHIYEGAPQTYTSPVAATGSQHTLDLWGAAMGTLTITSAAAGATDITLELTVRTDDAALLQGVSMSTTSPEKATTWTTATLNTPMAIDARSACMRFDATLHVPAALRSLQVNANSITQIRFDPHAELSLDTLAVHMAGGEERSMLELSAGVQAANMDVRARRGWIVGDVAIGNSTTITTTGDCVANVHVRPSPPASDAKPAPAYLTTVHATGRTEYIYQSDPAHAHRPIVSSHSSTRGGDLYLTYKNAEYSGPVQLAAKSYTASGLQGSVSSMPGQVGKALPWVGSADGEDVLVINSRKGWVGLYF</sequence>
<evidence type="ECO:0008006" key="5">
    <source>
        <dbReference type="Google" id="ProtNLM"/>
    </source>
</evidence>
<feature type="transmembrane region" description="Helical" evidence="2">
    <location>
        <begin position="16"/>
        <end position="35"/>
    </location>
</feature>
<proteinExistence type="predicted"/>
<organism evidence="3 4">
    <name type="scientific">Athelia psychrophila</name>
    <dbReference type="NCBI Taxonomy" id="1759441"/>
    <lineage>
        <taxon>Eukaryota</taxon>
        <taxon>Fungi</taxon>
        <taxon>Dikarya</taxon>
        <taxon>Basidiomycota</taxon>
        <taxon>Agaricomycotina</taxon>
        <taxon>Agaricomycetes</taxon>
        <taxon>Agaricomycetidae</taxon>
        <taxon>Atheliales</taxon>
        <taxon>Atheliaceae</taxon>
        <taxon>Athelia</taxon>
    </lineage>
</organism>